<evidence type="ECO:0000256" key="1">
    <source>
        <dbReference type="ARBA" id="ARBA00022801"/>
    </source>
</evidence>
<dbReference type="PANTHER" id="PTHR46517">
    <property type="entry name" value="FRUCTOSE-2,6-BISPHOSPHATASE TIGAR"/>
    <property type="match status" value="1"/>
</dbReference>
<keyword evidence="6" id="KW-1185">Reference proteome</keyword>
<sequence>MVTFIFVRHGESKDNTRSLWAGWRDAPLTNHGMSQARALGEAFATIHFKALHCSDLKRTIMTADAIHGAQMDPKPTRYSSMLLREQNYGSAEGKRWDSPRIDGLTLEEHYSKGMYPVLRGRSKRFPGGESLEDLEIRAERVIDEILMPYVRDEADGDAHIAIVSHGNFLSELVAALVKRDKPTSRNIHGCRGMKNTGWTRVVVTTKGLDPEATSDHSGLELVDVRVTQVNNHDHLLPLKRQRGGIGSSVYDPQQKDIRGFFRGTRRKKSSEGRGKPNYRE</sequence>
<feature type="binding site" evidence="3">
    <location>
        <begin position="8"/>
        <end position="15"/>
    </location>
    <ligand>
        <name>substrate</name>
    </ligand>
</feature>
<proteinExistence type="predicted"/>
<dbReference type="OrthoDB" id="354304at2759"/>
<reference evidence="5" key="1">
    <citation type="submission" date="2020-11" db="EMBL/GenBank/DDBJ databases">
        <authorList>
            <consortium name="DOE Joint Genome Institute"/>
            <person name="Ahrendt S."/>
            <person name="Riley R."/>
            <person name="Andreopoulos W."/>
            <person name="Labutti K."/>
            <person name="Pangilinan J."/>
            <person name="Ruiz-Duenas F.J."/>
            <person name="Barrasa J.M."/>
            <person name="Sanchez-Garcia M."/>
            <person name="Camarero S."/>
            <person name="Miyauchi S."/>
            <person name="Serrano A."/>
            <person name="Linde D."/>
            <person name="Babiker R."/>
            <person name="Drula E."/>
            <person name="Ayuso-Fernandez I."/>
            <person name="Pacheco R."/>
            <person name="Padilla G."/>
            <person name="Ferreira P."/>
            <person name="Barriuso J."/>
            <person name="Kellner H."/>
            <person name="Castanera R."/>
            <person name="Alfaro M."/>
            <person name="Ramirez L."/>
            <person name="Pisabarro A.G."/>
            <person name="Kuo A."/>
            <person name="Tritt A."/>
            <person name="Lipzen A."/>
            <person name="He G."/>
            <person name="Yan M."/>
            <person name="Ng V."/>
            <person name="Cullen D."/>
            <person name="Martin F."/>
            <person name="Rosso M.-N."/>
            <person name="Henrissat B."/>
            <person name="Hibbett D."/>
            <person name="Martinez A.T."/>
            <person name="Grigoriev I.V."/>
        </authorList>
    </citation>
    <scope>NUCLEOTIDE SEQUENCE</scope>
    <source>
        <strain evidence="5">MF-IS2</strain>
    </source>
</reference>
<protein>
    <submittedName>
        <fullName evidence="5">Phosphoglycerate mutase-like protein</fullName>
    </submittedName>
</protein>
<organism evidence="5 6">
    <name type="scientific">Macrolepiota fuliginosa MF-IS2</name>
    <dbReference type="NCBI Taxonomy" id="1400762"/>
    <lineage>
        <taxon>Eukaryota</taxon>
        <taxon>Fungi</taxon>
        <taxon>Dikarya</taxon>
        <taxon>Basidiomycota</taxon>
        <taxon>Agaricomycotina</taxon>
        <taxon>Agaricomycetes</taxon>
        <taxon>Agaricomycetidae</taxon>
        <taxon>Agaricales</taxon>
        <taxon>Agaricineae</taxon>
        <taxon>Agaricaceae</taxon>
        <taxon>Macrolepiota</taxon>
    </lineage>
</organism>
<feature type="active site" description="Proton donor/acceptor" evidence="2">
    <location>
        <position position="85"/>
    </location>
</feature>
<dbReference type="InterPro" id="IPR013078">
    <property type="entry name" value="His_Pase_superF_clade-1"/>
</dbReference>
<dbReference type="EMBL" id="MU151052">
    <property type="protein sequence ID" value="KAF9454680.1"/>
    <property type="molecule type" value="Genomic_DNA"/>
</dbReference>
<dbReference type="Proteomes" id="UP000807342">
    <property type="component" value="Unassembled WGS sequence"/>
</dbReference>
<dbReference type="CDD" id="cd07067">
    <property type="entry name" value="HP_PGM_like"/>
    <property type="match status" value="1"/>
</dbReference>
<dbReference type="Gene3D" id="3.40.50.1240">
    <property type="entry name" value="Phosphoglycerate mutase-like"/>
    <property type="match status" value="1"/>
</dbReference>
<dbReference type="InterPro" id="IPR029033">
    <property type="entry name" value="His_PPase_superfam"/>
</dbReference>
<name>A0A9P5XPS2_9AGAR</name>
<dbReference type="Pfam" id="PF00300">
    <property type="entry name" value="His_Phos_1"/>
    <property type="match status" value="1"/>
</dbReference>
<dbReference type="SUPFAM" id="SSF53254">
    <property type="entry name" value="Phosphoglycerate mutase-like"/>
    <property type="match status" value="1"/>
</dbReference>
<dbReference type="PANTHER" id="PTHR46517:SF1">
    <property type="entry name" value="FRUCTOSE-2,6-BISPHOSPHATASE TIGAR"/>
    <property type="match status" value="1"/>
</dbReference>
<dbReference type="GO" id="GO:0043456">
    <property type="term" value="P:regulation of pentose-phosphate shunt"/>
    <property type="evidence" value="ECO:0007669"/>
    <property type="project" value="TreeGrafter"/>
</dbReference>
<dbReference type="GO" id="GO:0045820">
    <property type="term" value="P:negative regulation of glycolytic process"/>
    <property type="evidence" value="ECO:0007669"/>
    <property type="project" value="TreeGrafter"/>
</dbReference>
<evidence type="ECO:0000313" key="6">
    <source>
        <dbReference type="Proteomes" id="UP000807342"/>
    </source>
</evidence>
<feature type="binding site" evidence="3">
    <location>
        <position position="58"/>
    </location>
    <ligand>
        <name>substrate</name>
    </ligand>
</feature>
<gene>
    <name evidence="5" type="ORF">P691DRAFT_804029</name>
</gene>
<dbReference type="GO" id="GO:0005829">
    <property type="term" value="C:cytosol"/>
    <property type="evidence" value="ECO:0007669"/>
    <property type="project" value="TreeGrafter"/>
</dbReference>
<dbReference type="SMART" id="SM00855">
    <property type="entry name" value="PGAM"/>
    <property type="match status" value="1"/>
</dbReference>
<feature type="region of interest" description="Disordered" evidence="4">
    <location>
        <begin position="245"/>
        <end position="280"/>
    </location>
</feature>
<dbReference type="InterPro" id="IPR051695">
    <property type="entry name" value="Phosphoglycerate_Mutase"/>
</dbReference>
<accession>A0A9P5XPS2</accession>
<feature type="compositionally biased region" description="Basic and acidic residues" evidence="4">
    <location>
        <begin position="269"/>
        <end position="280"/>
    </location>
</feature>
<feature type="binding site" evidence="3">
    <location>
        <begin position="85"/>
        <end position="88"/>
    </location>
    <ligand>
        <name>substrate</name>
    </ligand>
</feature>
<comment type="caution">
    <text evidence="5">The sequence shown here is derived from an EMBL/GenBank/DDBJ whole genome shotgun (WGS) entry which is preliminary data.</text>
</comment>
<dbReference type="AlphaFoldDB" id="A0A9P5XPS2"/>
<evidence type="ECO:0000256" key="3">
    <source>
        <dbReference type="PIRSR" id="PIRSR613078-2"/>
    </source>
</evidence>
<dbReference type="GO" id="GO:0004331">
    <property type="term" value="F:fructose-2,6-bisphosphate 2-phosphatase activity"/>
    <property type="evidence" value="ECO:0007669"/>
    <property type="project" value="TreeGrafter"/>
</dbReference>
<evidence type="ECO:0000313" key="5">
    <source>
        <dbReference type="EMBL" id="KAF9454680.1"/>
    </source>
</evidence>
<evidence type="ECO:0000256" key="2">
    <source>
        <dbReference type="PIRSR" id="PIRSR613078-1"/>
    </source>
</evidence>
<keyword evidence="1" id="KW-0378">Hydrolase</keyword>
<evidence type="ECO:0000256" key="4">
    <source>
        <dbReference type="SAM" id="MobiDB-lite"/>
    </source>
</evidence>
<feature type="active site" description="Tele-phosphohistidine intermediate" evidence="2">
    <location>
        <position position="9"/>
    </location>
</feature>